<evidence type="ECO:0000313" key="1">
    <source>
        <dbReference type="EMBL" id="VEL16187.1"/>
    </source>
</evidence>
<proteinExistence type="predicted"/>
<organism evidence="1 2">
    <name type="scientific">Protopolystoma xenopodis</name>
    <dbReference type="NCBI Taxonomy" id="117903"/>
    <lineage>
        <taxon>Eukaryota</taxon>
        <taxon>Metazoa</taxon>
        <taxon>Spiralia</taxon>
        <taxon>Lophotrochozoa</taxon>
        <taxon>Platyhelminthes</taxon>
        <taxon>Monogenea</taxon>
        <taxon>Polyopisthocotylea</taxon>
        <taxon>Polystomatidea</taxon>
        <taxon>Polystomatidae</taxon>
        <taxon>Protopolystoma</taxon>
    </lineage>
</organism>
<comment type="caution">
    <text evidence="1">The sequence shown here is derived from an EMBL/GenBank/DDBJ whole genome shotgun (WGS) entry which is preliminary data.</text>
</comment>
<name>A0A448WND6_9PLAT</name>
<dbReference type="Proteomes" id="UP000784294">
    <property type="component" value="Unassembled WGS sequence"/>
</dbReference>
<protein>
    <submittedName>
        <fullName evidence="1">Uncharacterized protein</fullName>
    </submittedName>
</protein>
<evidence type="ECO:0000313" key="2">
    <source>
        <dbReference type="Proteomes" id="UP000784294"/>
    </source>
</evidence>
<reference evidence="1" key="1">
    <citation type="submission" date="2018-11" db="EMBL/GenBank/DDBJ databases">
        <authorList>
            <consortium name="Pathogen Informatics"/>
        </authorList>
    </citation>
    <scope>NUCLEOTIDE SEQUENCE</scope>
</reference>
<keyword evidence="2" id="KW-1185">Reference proteome</keyword>
<dbReference type="EMBL" id="CAAALY010027488">
    <property type="protein sequence ID" value="VEL16187.1"/>
    <property type="molecule type" value="Genomic_DNA"/>
</dbReference>
<accession>A0A448WND6</accession>
<gene>
    <name evidence="1" type="ORF">PXEA_LOCUS9627</name>
</gene>
<sequence length="100" mass="11573">MLSFFSQDINFFSNLTFSCISTICNQLFMSRWCDVFRYFGSFIVHVYAESLVLLDSLANFSSGFTNILLFTVAAFNAIDYRAIHFVNHLVVRRNDRGANY</sequence>
<dbReference type="AlphaFoldDB" id="A0A448WND6"/>